<proteinExistence type="predicted"/>
<dbReference type="EMBL" id="KQ982892">
    <property type="protein sequence ID" value="KYQ49629.1"/>
    <property type="molecule type" value="Genomic_DNA"/>
</dbReference>
<reference evidence="2 3" key="1">
    <citation type="submission" date="2015-09" db="EMBL/GenBank/DDBJ databases">
        <title>Trachymyrmex zeteki WGS genome.</title>
        <authorList>
            <person name="Nygaard S."/>
            <person name="Hu H."/>
            <person name="Boomsma J."/>
            <person name="Zhang G."/>
        </authorList>
    </citation>
    <scope>NUCLEOTIDE SEQUENCE [LARGE SCALE GENOMIC DNA]</scope>
    <source>
        <strain evidence="2">Tzet28-1</strain>
        <tissue evidence="2">Whole body</tissue>
    </source>
</reference>
<dbReference type="InterPro" id="IPR006578">
    <property type="entry name" value="MADF-dom"/>
</dbReference>
<dbReference type="AlphaFoldDB" id="A0A151WP13"/>
<dbReference type="Pfam" id="PF10545">
    <property type="entry name" value="MADF_DNA_bdg"/>
    <property type="match status" value="1"/>
</dbReference>
<protein>
    <recommendedName>
        <fullName evidence="1">MADF domain-containing protein</fullName>
    </recommendedName>
</protein>
<gene>
    <name evidence="2" type="ORF">ALC60_11330</name>
</gene>
<evidence type="ECO:0000313" key="3">
    <source>
        <dbReference type="Proteomes" id="UP000075809"/>
    </source>
</evidence>
<evidence type="ECO:0000313" key="2">
    <source>
        <dbReference type="EMBL" id="KYQ49629.1"/>
    </source>
</evidence>
<name>A0A151WP13_9HYME</name>
<organism evidence="2 3">
    <name type="scientific">Mycetomoellerius zeteki</name>
    <dbReference type="NCBI Taxonomy" id="64791"/>
    <lineage>
        <taxon>Eukaryota</taxon>
        <taxon>Metazoa</taxon>
        <taxon>Ecdysozoa</taxon>
        <taxon>Arthropoda</taxon>
        <taxon>Hexapoda</taxon>
        <taxon>Insecta</taxon>
        <taxon>Pterygota</taxon>
        <taxon>Neoptera</taxon>
        <taxon>Endopterygota</taxon>
        <taxon>Hymenoptera</taxon>
        <taxon>Apocrita</taxon>
        <taxon>Aculeata</taxon>
        <taxon>Formicoidea</taxon>
        <taxon>Formicidae</taxon>
        <taxon>Myrmicinae</taxon>
        <taxon>Mycetomoellerius</taxon>
    </lineage>
</organism>
<feature type="domain" description="MADF" evidence="1">
    <location>
        <begin position="14"/>
        <end position="47"/>
    </location>
</feature>
<accession>A0A151WP13</accession>
<keyword evidence="3" id="KW-1185">Reference proteome</keyword>
<evidence type="ECO:0000259" key="1">
    <source>
        <dbReference type="Pfam" id="PF10545"/>
    </source>
</evidence>
<sequence>MTSIEEERLLIDLKGYPHLYDKECKDFRDVVKRNNSWKKIEQILHATDIEYIFKYFVYRHCM</sequence>
<dbReference type="Proteomes" id="UP000075809">
    <property type="component" value="Unassembled WGS sequence"/>
</dbReference>